<proteinExistence type="predicted"/>
<comment type="caution">
    <text evidence="2">The sequence shown here is derived from an EMBL/GenBank/DDBJ whole genome shotgun (WGS) entry which is preliminary data.</text>
</comment>
<reference evidence="2 3" key="1">
    <citation type="submission" date="2016-04" db="EMBL/GenBank/DDBJ databases">
        <title>Evolutionary innovation and constraint leading to complex multicellularity in the Ascomycota.</title>
        <authorList>
            <person name="Cisse O."/>
            <person name="Nguyen A."/>
            <person name="Hewitt D.A."/>
            <person name="Jedd G."/>
            <person name="Stajich J.E."/>
        </authorList>
    </citation>
    <scope>NUCLEOTIDE SEQUENCE [LARGE SCALE GENOMIC DNA]</scope>
    <source>
        <strain evidence="2 3">DAH-3</strain>
    </source>
</reference>
<organism evidence="2 3">
    <name type="scientific">Neolecta irregularis (strain DAH-3)</name>
    <dbReference type="NCBI Taxonomy" id="1198029"/>
    <lineage>
        <taxon>Eukaryota</taxon>
        <taxon>Fungi</taxon>
        <taxon>Dikarya</taxon>
        <taxon>Ascomycota</taxon>
        <taxon>Taphrinomycotina</taxon>
        <taxon>Neolectales</taxon>
        <taxon>Neolectaceae</taxon>
        <taxon>Neolecta</taxon>
    </lineage>
</organism>
<gene>
    <name evidence="2" type="ORF">NEOLI_002634</name>
</gene>
<dbReference type="EMBL" id="LXFE01000460">
    <property type="protein sequence ID" value="OLL25273.1"/>
    <property type="molecule type" value="Genomic_DNA"/>
</dbReference>
<sequence length="138" mass="13975">MLMGDFCAAAAESEAMTPWPSKAKPACIAIPPPGLDSDSAAEPGKPASAIAGLFCWPSAHPPFSPPAASVTAVLECELCTLTANLELSIGREMDLEDGKTSYPSCRTSSTSPCAAANSSSASTAQATTFPMQAPPANV</sequence>
<feature type="compositionally biased region" description="Low complexity" evidence="1">
    <location>
        <begin position="107"/>
        <end position="128"/>
    </location>
</feature>
<dbReference type="Proteomes" id="UP000186594">
    <property type="component" value="Unassembled WGS sequence"/>
</dbReference>
<protein>
    <submittedName>
        <fullName evidence="2">Uncharacterized protein</fullName>
    </submittedName>
</protein>
<dbReference type="AlphaFoldDB" id="A0A1U7LRR4"/>
<evidence type="ECO:0000313" key="2">
    <source>
        <dbReference type="EMBL" id="OLL25273.1"/>
    </source>
</evidence>
<evidence type="ECO:0000313" key="3">
    <source>
        <dbReference type="Proteomes" id="UP000186594"/>
    </source>
</evidence>
<accession>A0A1U7LRR4</accession>
<name>A0A1U7LRR4_NEOID</name>
<evidence type="ECO:0000256" key="1">
    <source>
        <dbReference type="SAM" id="MobiDB-lite"/>
    </source>
</evidence>
<keyword evidence="3" id="KW-1185">Reference proteome</keyword>
<feature type="region of interest" description="Disordered" evidence="1">
    <location>
        <begin position="96"/>
        <end position="138"/>
    </location>
</feature>